<dbReference type="PANTHER" id="PTHR21529">
    <property type="entry name" value="MAMMARY TURMOR VIRUS RECEPTOR HOMOLOG 1, 2 MTVR1, 2"/>
    <property type="match status" value="1"/>
</dbReference>
<name>E1Z5Q2_CHLVA</name>
<reference evidence="1 2" key="1">
    <citation type="journal article" date="2010" name="Plant Cell">
        <title>The Chlorella variabilis NC64A genome reveals adaptation to photosymbiosis, coevolution with viruses, and cryptic sex.</title>
        <authorList>
            <person name="Blanc G."/>
            <person name="Duncan G."/>
            <person name="Agarkova I."/>
            <person name="Borodovsky M."/>
            <person name="Gurnon J."/>
            <person name="Kuo A."/>
            <person name="Lindquist E."/>
            <person name="Lucas S."/>
            <person name="Pangilinan J."/>
            <person name="Polle J."/>
            <person name="Salamov A."/>
            <person name="Terry A."/>
            <person name="Yamada T."/>
            <person name="Dunigan D.D."/>
            <person name="Grigoriev I.V."/>
            <person name="Claverie J.M."/>
            <person name="Van Etten J.L."/>
        </authorList>
    </citation>
    <scope>NUCLEOTIDE SEQUENCE [LARGE SCALE GENOMIC DNA]</scope>
    <source>
        <strain evidence="1 2">NC64A</strain>
    </source>
</reference>
<dbReference type="GeneID" id="17358161"/>
<dbReference type="PANTHER" id="PTHR21529:SF4">
    <property type="entry name" value="TPR AND ANKYRIN REPEAT-CONTAINING PROTEIN 1"/>
    <property type="match status" value="1"/>
</dbReference>
<dbReference type="Proteomes" id="UP000008141">
    <property type="component" value="Unassembled WGS sequence"/>
</dbReference>
<dbReference type="OrthoDB" id="3156807at2759"/>
<protein>
    <recommendedName>
        <fullName evidence="3">UvrD-like helicase C-terminal domain-containing protein</fullName>
    </recommendedName>
</protein>
<dbReference type="InterPro" id="IPR039904">
    <property type="entry name" value="TRANK1"/>
</dbReference>
<evidence type="ECO:0008006" key="3">
    <source>
        <dbReference type="Google" id="ProtNLM"/>
    </source>
</evidence>
<dbReference type="AlphaFoldDB" id="E1Z5Q2"/>
<gene>
    <name evidence="1" type="ORF">CHLNCDRAFT_140576</name>
</gene>
<evidence type="ECO:0000313" key="1">
    <source>
        <dbReference type="EMBL" id="EFN58514.1"/>
    </source>
</evidence>
<organism evidence="2">
    <name type="scientific">Chlorella variabilis</name>
    <name type="common">Green alga</name>
    <dbReference type="NCBI Taxonomy" id="554065"/>
    <lineage>
        <taxon>Eukaryota</taxon>
        <taxon>Viridiplantae</taxon>
        <taxon>Chlorophyta</taxon>
        <taxon>core chlorophytes</taxon>
        <taxon>Trebouxiophyceae</taxon>
        <taxon>Chlorellales</taxon>
        <taxon>Chlorellaceae</taxon>
        <taxon>Chlorella clade</taxon>
        <taxon>Chlorella</taxon>
    </lineage>
</organism>
<accession>E1Z5Q2</accession>
<sequence>MPFGKPLAPVSASELGFSGARLDVLNFDETQHKLLCEELKHLYTAVTRAKNAVVFFDSSPQAHAPFYYYLARLGLARVVTGQLKLEEGKDLHQLGLSKSKSTPADWIRRAQTMVRTANFDAAATCFRKAGNSSRAQACQAQAKLQAAAELDEDQEEAKAQALRFEAGYTLLGTAVNAPPHEADAAERRDWLLLAAAALKAAGQEAAAQQISAALGNVAGRAAQAAVAGPGGLRGGPVRSMT</sequence>
<evidence type="ECO:0000313" key="2">
    <source>
        <dbReference type="Proteomes" id="UP000008141"/>
    </source>
</evidence>
<proteinExistence type="predicted"/>
<dbReference type="STRING" id="554065.E1Z5Q2"/>
<dbReference type="KEGG" id="cvr:CHLNCDRAFT_140576"/>
<keyword evidence="2" id="KW-1185">Reference proteome</keyword>
<dbReference type="RefSeq" id="XP_005850616.1">
    <property type="nucleotide sequence ID" value="XM_005850554.1"/>
</dbReference>
<dbReference type="EMBL" id="GL433837">
    <property type="protein sequence ID" value="EFN58514.1"/>
    <property type="molecule type" value="Genomic_DNA"/>
</dbReference>
<dbReference type="InParanoid" id="E1Z5Q2"/>